<sequence>MNKDQIITFQIHATYNQFQEIKNLPNQEIDSVRSSRIRLAHFESKNYRRKKNNGHSSPSLQPLSRLPSPAMLRSEGLCPLTPEEAVLMLAALGFNRKTQIYVAGAQIWRDIKRLAALTSLENLLSSAELEPFKNFSSQLAAMDFIACTAVDAFAP</sequence>
<keyword evidence="4" id="KW-0294">Fucose metabolism</keyword>
<evidence type="ECO:0000256" key="2">
    <source>
        <dbReference type="ARBA" id="ARBA00022676"/>
    </source>
</evidence>
<keyword evidence="5" id="KW-0119">Carbohydrate metabolism</keyword>
<gene>
    <name evidence="8" type="ORF">J1N35_018451</name>
</gene>
<keyword evidence="2" id="KW-0328">Glycosyltransferase</keyword>
<accession>A0A9D4A664</accession>
<evidence type="ECO:0000256" key="7">
    <source>
        <dbReference type="SAM" id="MobiDB-lite"/>
    </source>
</evidence>
<organism evidence="8 9">
    <name type="scientific">Gossypium stocksii</name>
    <dbReference type="NCBI Taxonomy" id="47602"/>
    <lineage>
        <taxon>Eukaryota</taxon>
        <taxon>Viridiplantae</taxon>
        <taxon>Streptophyta</taxon>
        <taxon>Embryophyta</taxon>
        <taxon>Tracheophyta</taxon>
        <taxon>Spermatophyta</taxon>
        <taxon>Magnoliopsida</taxon>
        <taxon>eudicotyledons</taxon>
        <taxon>Gunneridae</taxon>
        <taxon>Pentapetalae</taxon>
        <taxon>rosids</taxon>
        <taxon>malvids</taxon>
        <taxon>Malvales</taxon>
        <taxon>Malvaceae</taxon>
        <taxon>Malvoideae</taxon>
        <taxon>Gossypium</taxon>
    </lineage>
</organism>
<reference evidence="8 9" key="1">
    <citation type="journal article" date="2021" name="Plant Biotechnol. J.">
        <title>Multi-omics assisted identification of the key and species-specific regulatory components of drought-tolerant mechanisms in Gossypium stocksii.</title>
        <authorList>
            <person name="Yu D."/>
            <person name="Ke L."/>
            <person name="Zhang D."/>
            <person name="Wu Y."/>
            <person name="Sun Y."/>
            <person name="Mei J."/>
            <person name="Sun J."/>
            <person name="Sun Y."/>
        </authorList>
    </citation>
    <scope>NUCLEOTIDE SEQUENCE [LARGE SCALE GENOMIC DNA]</scope>
    <source>
        <strain evidence="9">cv. E1</strain>
        <tissue evidence="8">Leaf</tissue>
    </source>
</reference>
<dbReference type="EMBL" id="JAIQCV010000006">
    <property type="protein sequence ID" value="KAH1091194.1"/>
    <property type="molecule type" value="Genomic_DNA"/>
</dbReference>
<dbReference type="InterPro" id="IPR019378">
    <property type="entry name" value="GDP-Fuc_O-FucTrfase"/>
</dbReference>
<dbReference type="GO" id="GO:0006004">
    <property type="term" value="P:fucose metabolic process"/>
    <property type="evidence" value="ECO:0007669"/>
    <property type="project" value="UniProtKB-KW"/>
</dbReference>
<evidence type="ECO:0000256" key="6">
    <source>
        <dbReference type="ARBA" id="ARBA00030350"/>
    </source>
</evidence>
<evidence type="ECO:0000256" key="5">
    <source>
        <dbReference type="ARBA" id="ARBA00023277"/>
    </source>
</evidence>
<keyword evidence="9" id="KW-1185">Reference proteome</keyword>
<dbReference type="Pfam" id="PF10250">
    <property type="entry name" value="O-FucT"/>
    <property type="match status" value="1"/>
</dbReference>
<comment type="caution">
    <text evidence="8">The sequence shown here is derived from an EMBL/GenBank/DDBJ whole genome shotgun (WGS) entry which is preliminary data.</text>
</comment>
<protein>
    <recommendedName>
        <fullName evidence="6">O-fucosyltransferase family protein</fullName>
    </recommendedName>
</protein>
<dbReference type="AlphaFoldDB" id="A0A9D4A664"/>
<feature type="compositionally biased region" description="Low complexity" evidence="7">
    <location>
        <begin position="56"/>
        <end position="67"/>
    </location>
</feature>
<feature type="region of interest" description="Disordered" evidence="7">
    <location>
        <begin position="47"/>
        <end position="67"/>
    </location>
</feature>
<dbReference type="PANTHER" id="PTHR31933:SF9">
    <property type="entry name" value="O-FUCOSYLTRANSFERASE 2"/>
    <property type="match status" value="1"/>
</dbReference>
<evidence type="ECO:0000313" key="8">
    <source>
        <dbReference type="EMBL" id="KAH1091194.1"/>
    </source>
</evidence>
<dbReference type="PANTHER" id="PTHR31933">
    <property type="entry name" value="O-FUCOSYLTRANSFERASE 2-RELATED"/>
    <property type="match status" value="1"/>
</dbReference>
<comment type="similarity">
    <text evidence="1">Belongs to the glycosyltransferase GT106 family.</text>
</comment>
<evidence type="ECO:0000256" key="4">
    <source>
        <dbReference type="ARBA" id="ARBA00023253"/>
    </source>
</evidence>
<dbReference type="Proteomes" id="UP000828251">
    <property type="component" value="Unassembled WGS sequence"/>
</dbReference>
<dbReference type="GO" id="GO:0016757">
    <property type="term" value="F:glycosyltransferase activity"/>
    <property type="evidence" value="ECO:0007669"/>
    <property type="project" value="UniProtKB-KW"/>
</dbReference>
<evidence type="ECO:0000256" key="3">
    <source>
        <dbReference type="ARBA" id="ARBA00022679"/>
    </source>
</evidence>
<evidence type="ECO:0000256" key="1">
    <source>
        <dbReference type="ARBA" id="ARBA00007737"/>
    </source>
</evidence>
<dbReference type="OrthoDB" id="1868072at2759"/>
<dbReference type="InterPro" id="IPR052272">
    <property type="entry name" value="GT106_glycosyltransferase"/>
</dbReference>
<evidence type="ECO:0000313" key="9">
    <source>
        <dbReference type="Proteomes" id="UP000828251"/>
    </source>
</evidence>
<proteinExistence type="inferred from homology"/>
<keyword evidence="3" id="KW-0808">Transferase</keyword>
<name>A0A9D4A664_9ROSI</name>